<evidence type="ECO:0000313" key="1">
    <source>
        <dbReference type="EMBL" id="EKC69412.1"/>
    </source>
</evidence>
<organism evidence="1">
    <name type="scientific">human gut metagenome</name>
    <dbReference type="NCBI Taxonomy" id="408170"/>
    <lineage>
        <taxon>unclassified sequences</taxon>
        <taxon>metagenomes</taxon>
        <taxon>organismal metagenomes</taxon>
    </lineage>
</organism>
<sequence>GRGVQSPWLATSQTYLSALFSCQRTIGLSAYKNLS</sequence>
<dbReference type="EMBL" id="AJWY01005513">
    <property type="protein sequence ID" value="EKC69412.1"/>
    <property type="molecule type" value="Genomic_DNA"/>
</dbReference>
<proteinExistence type="predicted"/>
<dbReference type="AlphaFoldDB" id="K1T8B9"/>
<comment type="caution">
    <text evidence="1">The sequence shown here is derived from an EMBL/GenBank/DDBJ whole genome shotgun (WGS) entry which is preliminary data.</text>
</comment>
<feature type="non-terminal residue" evidence="1">
    <location>
        <position position="1"/>
    </location>
</feature>
<name>K1T8B9_9ZZZZ</name>
<accession>K1T8B9</accession>
<reference evidence="1" key="1">
    <citation type="journal article" date="2013" name="Environ. Microbiol.">
        <title>Microbiota from the distal guts of lean and obese adolescents exhibit partial functional redundancy besides clear differences in community structure.</title>
        <authorList>
            <person name="Ferrer M."/>
            <person name="Ruiz A."/>
            <person name="Lanza F."/>
            <person name="Haange S.B."/>
            <person name="Oberbach A."/>
            <person name="Till H."/>
            <person name="Bargiela R."/>
            <person name="Campoy C."/>
            <person name="Segura M.T."/>
            <person name="Richter M."/>
            <person name="von Bergen M."/>
            <person name="Seifert J."/>
            <person name="Suarez A."/>
        </authorList>
    </citation>
    <scope>NUCLEOTIDE SEQUENCE</scope>
</reference>
<gene>
    <name evidence="1" type="ORF">LEA_08305</name>
</gene>
<protein>
    <submittedName>
        <fullName evidence="1">Uncharacterized protein</fullName>
    </submittedName>
</protein>